<dbReference type="InterPro" id="IPR011051">
    <property type="entry name" value="RmlC_Cupin_sf"/>
</dbReference>
<protein>
    <submittedName>
        <fullName evidence="2">Cupin</fullName>
    </submittedName>
</protein>
<organism evidence="2">
    <name type="scientific">OCS116 cluster bacterium</name>
    <dbReference type="NCBI Taxonomy" id="2030921"/>
    <lineage>
        <taxon>Bacteria</taxon>
        <taxon>Pseudomonadati</taxon>
        <taxon>Pseudomonadota</taxon>
        <taxon>Alphaproteobacteria</taxon>
        <taxon>OCS116 cluster</taxon>
    </lineage>
</organism>
<proteinExistence type="predicted"/>
<name>A0A2A4YXN9_9PROT</name>
<dbReference type="PANTHER" id="PTHR36114">
    <property type="entry name" value="16.7 KDA PROTEIN IN WHIE LOCUS"/>
    <property type="match status" value="1"/>
</dbReference>
<evidence type="ECO:0000259" key="1">
    <source>
        <dbReference type="Pfam" id="PF07883"/>
    </source>
</evidence>
<dbReference type="Gene3D" id="2.60.120.10">
    <property type="entry name" value="Jelly Rolls"/>
    <property type="match status" value="1"/>
</dbReference>
<accession>A0A2A4YXN9</accession>
<dbReference type="InterPro" id="IPR052044">
    <property type="entry name" value="PKS_Associated_Protein"/>
</dbReference>
<dbReference type="InterPro" id="IPR013096">
    <property type="entry name" value="Cupin_2"/>
</dbReference>
<dbReference type="PANTHER" id="PTHR36114:SF1">
    <property type="entry name" value="16.7 KDA PROTEIN IN WHIE LOCUS"/>
    <property type="match status" value="1"/>
</dbReference>
<comment type="caution">
    <text evidence="2">The sequence shown here is derived from an EMBL/GenBank/DDBJ whole genome shotgun (WGS) entry which is preliminary data.</text>
</comment>
<feature type="domain" description="Cupin type-2" evidence="1">
    <location>
        <begin position="34"/>
        <end position="92"/>
    </location>
</feature>
<dbReference type="SUPFAM" id="SSF51182">
    <property type="entry name" value="RmlC-like cupins"/>
    <property type="match status" value="1"/>
</dbReference>
<dbReference type="EMBL" id="NVUS01000015">
    <property type="protein sequence ID" value="PCI99526.1"/>
    <property type="molecule type" value="Genomic_DNA"/>
</dbReference>
<dbReference type="InterPro" id="IPR014710">
    <property type="entry name" value="RmlC-like_jellyroll"/>
</dbReference>
<gene>
    <name evidence="2" type="ORF">COB13_11470</name>
</gene>
<dbReference type="CDD" id="cd02226">
    <property type="entry name" value="cupin_YdbB-like"/>
    <property type="match status" value="1"/>
</dbReference>
<reference evidence="2" key="2">
    <citation type="journal article" date="2018" name="ISME J.">
        <title>A dynamic microbial community with high functional redundancy inhabits the cold, oxic subseafloor aquifer.</title>
        <authorList>
            <person name="Tully B.J."/>
            <person name="Wheat C.G."/>
            <person name="Glazer B.T."/>
            <person name="Huber J.A."/>
        </authorList>
    </citation>
    <scope>NUCLEOTIDE SEQUENCE</scope>
    <source>
        <strain evidence="2">NORP83</strain>
    </source>
</reference>
<sequence>MSLPETINLTEAYKFVTAQWTPKILAQVNNQYVKIAKIQNEFVWHKHDDSDELFFIVKGQLKMQYEGRDVHLNEGDIHVVPKGVMHNPYAENECYVMFIETTDTSHTGDVVTERTRSIDEQLY</sequence>
<dbReference type="Pfam" id="PF07883">
    <property type="entry name" value="Cupin_2"/>
    <property type="match status" value="1"/>
</dbReference>
<evidence type="ECO:0000313" key="2">
    <source>
        <dbReference type="EMBL" id="PCI99526.1"/>
    </source>
</evidence>
<dbReference type="AlphaFoldDB" id="A0A2A4YXN9"/>
<reference key="1">
    <citation type="submission" date="2017-08" db="EMBL/GenBank/DDBJ databases">
        <title>A dynamic microbial community with high functional redundancy inhabits the cold, oxic subseafloor aquifer.</title>
        <authorList>
            <person name="Tully B.J."/>
            <person name="Wheat C.G."/>
            <person name="Glazer B.T."/>
            <person name="Huber J.A."/>
        </authorList>
    </citation>
    <scope>NUCLEOTIDE SEQUENCE [LARGE SCALE GENOMIC DNA]</scope>
</reference>